<comment type="caution">
    <text evidence="4">The sequence shown here is derived from an EMBL/GenBank/DDBJ whole genome shotgun (WGS) entry which is preliminary data.</text>
</comment>
<dbReference type="Pfam" id="PF25917">
    <property type="entry name" value="BSH_RND"/>
    <property type="match status" value="1"/>
</dbReference>
<dbReference type="Proteomes" id="UP001157914">
    <property type="component" value="Unassembled WGS sequence"/>
</dbReference>
<proteinExistence type="inferred from homology"/>
<dbReference type="InterPro" id="IPR006143">
    <property type="entry name" value="RND_pump_MFP"/>
</dbReference>
<organism evidence="4 5">
    <name type="scientific">Roseibium denhamense</name>
    <dbReference type="NCBI Taxonomy" id="76305"/>
    <lineage>
        <taxon>Bacteria</taxon>
        <taxon>Pseudomonadati</taxon>
        <taxon>Pseudomonadota</taxon>
        <taxon>Alphaproteobacteria</taxon>
        <taxon>Hyphomicrobiales</taxon>
        <taxon>Stappiaceae</taxon>
        <taxon>Roseibium</taxon>
    </lineage>
</organism>
<evidence type="ECO:0000256" key="2">
    <source>
        <dbReference type="SAM" id="SignalP"/>
    </source>
</evidence>
<gene>
    <name evidence="4" type="ORF">SAMN06265374_4491</name>
</gene>
<name>A0ABY1PM21_9HYPH</name>
<comment type="similarity">
    <text evidence="1">Belongs to the membrane fusion protein (MFP) (TC 8.A.1) family.</text>
</comment>
<protein>
    <submittedName>
        <fullName evidence="4">Membrane fusion protein, multidrug efflux system</fullName>
    </submittedName>
</protein>
<dbReference type="Gene3D" id="2.40.30.170">
    <property type="match status" value="1"/>
</dbReference>
<dbReference type="SUPFAM" id="SSF111369">
    <property type="entry name" value="HlyD-like secretion proteins"/>
    <property type="match status" value="1"/>
</dbReference>
<feature type="chain" id="PRO_5047507662" evidence="2">
    <location>
        <begin position="33"/>
        <end position="289"/>
    </location>
</feature>
<keyword evidence="2" id="KW-0732">Signal</keyword>
<dbReference type="PANTHER" id="PTHR30158:SF10">
    <property type="entry name" value="CATION EFFLUX PUMP"/>
    <property type="match status" value="1"/>
</dbReference>
<keyword evidence="5" id="KW-1185">Reference proteome</keyword>
<dbReference type="Gene3D" id="1.10.287.470">
    <property type="entry name" value="Helix hairpin bin"/>
    <property type="match status" value="1"/>
</dbReference>
<dbReference type="InterPro" id="IPR058625">
    <property type="entry name" value="MdtA-like_BSH"/>
</dbReference>
<dbReference type="PANTHER" id="PTHR30158">
    <property type="entry name" value="ACRA/E-RELATED COMPONENT OF DRUG EFFLUX TRANSPORTER"/>
    <property type="match status" value="1"/>
</dbReference>
<reference evidence="4 5" key="1">
    <citation type="submission" date="2017-05" db="EMBL/GenBank/DDBJ databases">
        <authorList>
            <person name="Varghese N."/>
            <person name="Submissions S."/>
        </authorList>
    </citation>
    <scope>NUCLEOTIDE SEQUENCE [LARGE SCALE GENOMIC DNA]</scope>
    <source>
        <strain evidence="4 5">DSM 15949</strain>
    </source>
</reference>
<dbReference type="Gene3D" id="2.40.50.100">
    <property type="match status" value="1"/>
</dbReference>
<dbReference type="NCBIfam" id="TIGR01730">
    <property type="entry name" value="RND_mfp"/>
    <property type="match status" value="1"/>
</dbReference>
<sequence length="289" mass="31175">MMLVFRMHGKGKGRALLLAALCTIGFMVSADAETLEFNGQVEAVHQADVYSRVEGIVAEVLVSQGDFVEAGTVLARLQQDVPKLKVAVSEARLARANALSEQAHGRLARIQRLTTSGTASDVALTEAKTDLVLAKAAQRAESAELSLARTALDNTVIRAPIAGFVEDPRVRVGALLEFSSGDPPIFQIVNLDPVQIVYEVPYEIRLRQMKESGASTADEFLQSVRLQVMTTDGELLARGLIPTATAVWVEPDTGTIRVWATLENSAGVLRPGMRVRVLSEVIKSRSATQ</sequence>
<evidence type="ECO:0000259" key="3">
    <source>
        <dbReference type="Pfam" id="PF25917"/>
    </source>
</evidence>
<evidence type="ECO:0000313" key="4">
    <source>
        <dbReference type="EMBL" id="SMP37104.1"/>
    </source>
</evidence>
<feature type="signal peptide" evidence="2">
    <location>
        <begin position="1"/>
        <end position="32"/>
    </location>
</feature>
<dbReference type="RefSeq" id="WP_283404676.1">
    <property type="nucleotide sequence ID" value="NZ_BAAAEA010000006.1"/>
</dbReference>
<feature type="domain" description="Multidrug resistance protein MdtA-like barrel-sandwich hybrid" evidence="3">
    <location>
        <begin position="46"/>
        <end position="177"/>
    </location>
</feature>
<dbReference type="EMBL" id="FXTT01000009">
    <property type="protein sequence ID" value="SMP37104.1"/>
    <property type="molecule type" value="Genomic_DNA"/>
</dbReference>
<evidence type="ECO:0000313" key="5">
    <source>
        <dbReference type="Proteomes" id="UP001157914"/>
    </source>
</evidence>
<evidence type="ECO:0000256" key="1">
    <source>
        <dbReference type="ARBA" id="ARBA00009477"/>
    </source>
</evidence>
<accession>A0ABY1PM21</accession>